<dbReference type="AlphaFoldDB" id="A0A9W8HVK7"/>
<gene>
    <name evidence="3" type="primary">ssh4</name>
    <name evidence="3" type="ORF">H4R20_003803</name>
</gene>
<dbReference type="SUPFAM" id="SSF49899">
    <property type="entry name" value="Concanavalin A-like lectins/glucanases"/>
    <property type="match status" value="1"/>
</dbReference>
<evidence type="ECO:0000313" key="3">
    <source>
        <dbReference type="EMBL" id="KAJ2801118.1"/>
    </source>
</evidence>
<comment type="caution">
    <text evidence="3">The sequence shown here is derived from an EMBL/GenBank/DDBJ whole genome shotgun (WGS) entry which is preliminary data.</text>
</comment>
<protein>
    <submittedName>
        <fullName evidence="3">Protein ssh4</fullName>
    </submittedName>
</protein>
<evidence type="ECO:0000259" key="2">
    <source>
        <dbReference type="PROSITE" id="PS50188"/>
    </source>
</evidence>
<sequence>MENGANAWEFVPTDENVGVVVRNCTELEFPGGEQSLIANLQFPNEQRVYYFEVRLDSLPESTNVAVGVAMRGYPPLRMAGWAKNSVAYHSIDGHAYYSHPLNVCRQSIGSTHTSDTVGVGWRPNSGKMFFAINGAIVCHIRTPWARKRLYPIVSADGPCSLNVNVGARAFVLSYANMRHWSLASTEGARPPPPMYQNVSDSVLLEATPRVPEYPGDPGRPHYPPAYDNSRHIPKETAISIEDNGNDFGVIEVEDLDSRCPSSSSASNLLDDTASLDNVPIILRRDSSDSLASAPQRPAESHRH</sequence>
<reference evidence="3" key="1">
    <citation type="submission" date="2022-07" db="EMBL/GenBank/DDBJ databases">
        <title>Phylogenomic reconstructions and comparative analyses of Kickxellomycotina fungi.</title>
        <authorList>
            <person name="Reynolds N.K."/>
            <person name="Stajich J.E."/>
            <person name="Barry K."/>
            <person name="Grigoriev I.V."/>
            <person name="Crous P."/>
            <person name="Smith M.E."/>
        </authorList>
    </citation>
    <scope>NUCLEOTIDE SEQUENCE</scope>
    <source>
        <strain evidence="3">NRRL 1565</strain>
    </source>
</reference>
<dbReference type="SMART" id="SM00449">
    <property type="entry name" value="SPRY"/>
    <property type="match status" value="1"/>
</dbReference>
<feature type="domain" description="B30.2/SPRY" evidence="2">
    <location>
        <begin position="1"/>
        <end position="170"/>
    </location>
</feature>
<evidence type="ECO:0000256" key="1">
    <source>
        <dbReference type="SAM" id="MobiDB-lite"/>
    </source>
</evidence>
<dbReference type="InterPro" id="IPR003877">
    <property type="entry name" value="SPRY_dom"/>
</dbReference>
<dbReference type="InterPro" id="IPR043136">
    <property type="entry name" value="B30.2/SPRY_sf"/>
</dbReference>
<organism evidence="3 4">
    <name type="scientific">Coemansia guatemalensis</name>
    <dbReference type="NCBI Taxonomy" id="2761395"/>
    <lineage>
        <taxon>Eukaryota</taxon>
        <taxon>Fungi</taxon>
        <taxon>Fungi incertae sedis</taxon>
        <taxon>Zoopagomycota</taxon>
        <taxon>Kickxellomycotina</taxon>
        <taxon>Kickxellomycetes</taxon>
        <taxon>Kickxellales</taxon>
        <taxon>Kickxellaceae</taxon>
        <taxon>Coemansia</taxon>
    </lineage>
</organism>
<dbReference type="Proteomes" id="UP001140094">
    <property type="component" value="Unassembled WGS sequence"/>
</dbReference>
<dbReference type="PROSITE" id="PS50188">
    <property type="entry name" value="B302_SPRY"/>
    <property type="match status" value="1"/>
</dbReference>
<feature type="region of interest" description="Disordered" evidence="1">
    <location>
        <begin position="208"/>
        <end position="230"/>
    </location>
</feature>
<dbReference type="Pfam" id="PF00622">
    <property type="entry name" value="SPRY"/>
    <property type="match status" value="1"/>
</dbReference>
<accession>A0A9W8HVK7</accession>
<dbReference type="PANTHER" id="PTHR12864">
    <property type="entry name" value="RAN BINDING PROTEIN 9-RELATED"/>
    <property type="match status" value="1"/>
</dbReference>
<dbReference type="Gene3D" id="2.60.120.920">
    <property type="match status" value="1"/>
</dbReference>
<evidence type="ECO:0000313" key="4">
    <source>
        <dbReference type="Proteomes" id="UP001140094"/>
    </source>
</evidence>
<name>A0A9W8HVK7_9FUNG</name>
<proteinExistence type="predicted"/>
<dbReference type="InterPro" id="IPR001870">
    <property type="entry name" value="B30.2/SPRY"/>
</dbReference>
<keyword evidence="4" id="KW-1185">Reference proteome</keyword>
<dbReference type="InterPro" id="IPR013320">
    <property type="entry name" value="ConA-like_dom_sf"/>
</dbReference>
<feature type="region of interest" description="Disordered" evidence="1">
    <location>
        <begin position="283"/>
        <end position="303"/>
    </location>
</feature>
<dbReference type="EMBL" id="JANBUO010000868">
    <property type="protein sequence ID" value="KAJ2801118.1"/>
    <property type="molecule type" value="Genomic_DNA"/>
</dbReference>
<dbReference type="OrthoDB" id="258495at2759"/>
<dbReference type="InterPro" id="IPR050618">
    <property type="entry name" value="Ubq-SigPath_Reg"/>
</dbReference>